<dbReference type="InterPro" id="IPR029058">
    <property type="entry name" value="AB_hydrolase_fold"/>
</dbReference>
<dbReference type="AlphaFoldDB" id="A0AAW0FB68"/>
<dbReference type="SUPFAM" id="SSF53474">
    <property type="entry name" value="alpha/beta-Hydrolases"/>
    <property type="match status" value="1"/>
</dbReference>
<dbReference type="EMBL" id="JASBNA010000160">
    <property type="protein sequence ID" value="KAK7675905.1"/>
    <property type="molecule type" value="Genomic_DNA"/>
</dbReference>
<name>A0AAW0FB68_9APHY</name>
<accession>A0AAW0FB68</accession>
<dbReference type="InterPro" id="IPR002018">
    <property type="entry name" value="CarbesteraseB"/>
</dbReference>
<dbReference type="Proteomes" id="UP001385951">
    <property type="component" value="Unassembled WGS sequence"/>
</dbReference>
<dbReference type="PANTHER" id="PTHR11559">
    <property type="entry name" value="CARBOXYLESTERASE"/>
    <property type="match status" value="1"/>
</dbReference>
<keyword evidence="3" id="KW-1185">Reference proteome</keyword>
<organism evidence="2 3">
    <name type="scientific">Cerrena zonata</name>
    <dbReference type="NCBI Taxonomy" id="2478898"/>
    <lineage>
        <taxon>Eukaryota</taxon>
        <taxon>Fungi</taxon>
        <taxon>Dikarya</taxon>
        <taxon>Basidiomycota</taxon>
        <taxon>Agaricomycotina</taxon>
        <taxon>Agaricomycetes</taxon>
        <taxon>Polyporales</taxon>
        <taxon>Cerrenaceae</taxon>
        <taxon>Cerrena</taxon>
    </lineage>
</organism>
<protein>
    <recommendedName>
        <fullName evidence="1">Carboxylesterase type B domain-containing protein</fullName>
    </recommendedName>
</protein>
<dbReference type="Pfam" id="PF00135">
    <property type="entry name" value="COesterase"/>
    <property type="match status" value="2"/>
</dbReference>
<dbReference type="Gene3D" id="3.40.50.1820">
    <property type="entry name" value="alpha/beta hydrolase"/>
    <property type="match status" value="2"/>
</dbReference>
<feature type="domain" description="Carboxylesterase type B" evidence="1">
    <location>
        <begin position="173"/>
        <end position="292"/>
    </location>
</feature>
<proteinExistence type="predicted"/>
<evidence type="ECO:0000259" key="1">
    <source>
        <dbReference type="Pfam" id="PF00135"/>
    </source>
</evidence>
<evidence type="ECO:0000313" key="3">
    <source>
        <dbReference type="Proteomes" id="UP001385951"/>
    </source>
</evidence>
<gene>
    <name evidence="2" type="ORF">QCA50_021157</name>
</gene>
<evidence type="ECO:0000313" key="2">
    <source>
        <dbReference type="EMBL" id="KAK7675905.1"/>
    </source>
</evidence>
<sequence>MNPNEKYPVMVFIHGGANAYAGNCGGTYDGHILANKSSKFLEPTINVVINYRLGPFGWLASRDIKAYNEKFDETGVGNYGLWDQHNALEWINQFIGAFGGDTNKITLFANEKVHEVPVVTMAYCDDGDFLDGKIPSWGDLNQKIIPDWIQDVLIGDCINECIIWNKSYKHHNAESLIKYLNDFNPKIADFIINSYNIHPKMSNKEVFDVIELFTTDGMYLVPNYAFIKSNPSVHAYQFNQASHYENPWKGYAHHSLDNTYIWGVLNHTFPKDAQSLSESMTKTWIDFANGKKLWPKFENGEIYKTFGPNNQEDQVFLKDEKIRGRYKLWDQIIANGLLEDFGKVSEDLNLKRTDVHGYV</sequence>
<dbReference type="InterPro" id="IPR050309">
    <property type="entry name" value="Type-B_Carboxylest/Lipase"/>
</dbReference>
<feature type="domain" description="Carboxylesterase type B" evidence="1">
    <location>
        <begin position="3"/>
        <end position="110"/>
    </location>
</feature>
<reference evidence="2 3" key="1">
    <citation type="submission" date="2022-09" db="EMBL/GenBank/DDBJ databases">
        <authorList>
            <person name="Palmer J.M."/>
        </authorList>
    </citation>
    <scope>NUCLEOTIDE SEQUENCE [LARGE SCALE GENOMIC DNA]</scope>
    <source>
        <strain evidence="2 3">DSM 7382</strain>
    </source>
</reference>
<comment type="caution">
    <text evidence="2">The sequence shown here is derived from an EMBL/GenBank/DDBJ whole genome shotgun (WGS) entry which is preliminary data.</text>
</comment>